<dbReference type="AlphaFoldDB" id="A0AAD7GHU3"/>
<evidence type="ECO:0000313" key="2">
    <source>
        <dbReference type="Proteomes" id="UP001221757"/>
    </source>
</evidence>
<reference evidence="1" key="1">
    <citation type="submission" date="2023-03" db="EMBL/GenBank/DDBJ databases">
        <title>Massive genome expansion in bonnet fungi (Mycena s.s.) driven by repeated elements and novel gene families across ecological guilds.</title>
        <authorList>
            <consortium name="Lawrence Berkeley National Laboratory"/>
            <person name="Harder C.B."/>
            <person name="Miyauchi S."/>
            <person name="Viragh M."/>
            <person name="Kuo A."/>
            <person name="Thoen E."/>
            <person name="Andreopoulos B."/>
            <person name="Lu D."/>
            <person name="Skrede I."/>
            <person name="Drula E."/>
            <person name="Henrissat B."/>
            <person name="Morin E."/>
            <person name="Kohler A."/>
            <person name="Barry K."/>
            <person name="LaButti K."/>
            <person name="Morin E."/>
            <person name="Salamov A."/>
            <person name="Lipzen A."/>
            <person name="Mereny Z."/>
            <person name="Hegedus B."/>
            <person name="Baldrian P."/>
            <person name="Stursova M."/>
            <person name="Weitz H."/>
            <person name="Taylor A."/>
            <person name="Grigoriev I.V."/>
            <person name="Nagy L.G."/>
            <person name="Martin F."/>
            <person name="Kauserud H."/>
        </authorList>
    </citation>
    <scope>NUCLEOTIDE SEQUENCE</scope>
    <source>
        <strain evidence="1">CBHHK067</strain>
    </source>
</reference>
<comment type="caution">
    <text evidence="1">The sequence shown here is derived from an EMBL/GenBank/DDBJ whole genome shotgun (WGS) entry which is preliminary data.</text>
</comment>
<evidence type="ECO:0000313" key="1">
    <source>
        <dbReference type="EMBL" id="KAJ7688681.1"/>
    </source>
</evidence>
<sequence length="114" mass="12476">MCGFAAQVLVFCFETSICGPKNTEEPLSFAHGLNRMGDTRRGHSLASFVRESRIGNKGHGRLIIISNAQSSCHRDKIERFLSPSQKQPSASHASLEIQFRGGRRLGHVQPGQSG</sequence>
<dbReference type="EMBL" id="JARKIE010000077">
    <property type="protein sequence ID" value="KAJ7688681.1"/>
    <property type="molecule type" value="Genomic_DNA"/>
</dbReference>
<gene>
    <name evidence="1" type="ORF">B0H17DRAFT_649962</name>
</gene>
<organism evidence="1 2">
    <name type="scientific">Mycena rosella</name>
    <name type="common">Pink bonnet</name>
    <name type="synonym">Agaricus rosellus</name>
    <dbReference type="NCBI Taxonomy" id="1033263"/>
    <lineage>
        <taxon>Eukaryota</taxon>
        <taxon>Fungi</taxon>
        <taxon>Dikarya</taxon>
        <taxon>Basidiomycota</taxon>
        <taxon>Agaricomycotina</taxon>
        <taxon>Agaricomycetes</taxon>
        <taxon>Agaricomycetidae</taxon>
        <taxon>Agaricales</taxon>
        <taxon>Marasmiineae</taxon>
        <taxon>Mycenaceae</taxon>
        <taxon>Mycena</taxon>
    </lineage>
</organism>
<accession>A0AAD7GHU3</accession>
<name>A0AAD7GHU3_MYCRO</name>
<keyword evidence="2" id="KW-1185">Reference proteome</keyword>
<proteinExistence type="predicted"/>
<dbReference type="Proteomes" id="UP001221757">
    <property type="component" value="Unassembled WGS sequence"/>
</dbReference>
<protein>
    <submittedName>
        <fullName evidence="1">Uncharacterized protein</fullName>
    </submittedName>
</protein>